<dbReference type="PANTHER" id="PTHR47478">
    <property type="match status" value="1"/>
</dbReference>
<dbReference type="InterPro" id="IPR023198">
    <property type="entry name" value="PGP-like_dom2"/>
</dbReference>
<name>A0A4D7ARG4_9FIRM</name>
<dbReference type="EMBL" id="CP034413">
    <property type="protein sequence ID" value="QCI60321.1"/>
    <property type="molecule type" value="Genomic_DNA"/>
</dbReference>
<dbReference type="SFLD" id="SFLDG01135">
    <property type="entry name" value="C1.5.6:_HAD__Beta-PGM__Phospha"/>
    <property type="match status" value="1"/>
</dbReference>
<dbReference type="GO" id="GO:0008253">
    <property type="term" value="F:5'-nucleotidase activity"/>
    <property type="evidence" value="ECO:0007669"/>
    <property type="project" value="InterPro"/>
</dbReference>
<dbReference type="NCBIfam" id="TIGR01549">
    <property type="entry name" value="HAD-SF-IA-v1"/>
    <property type="match status" value="1"/>
</dbReference>
<dbReference type="SFLD" id="SFLDS00003">
    <property type="entry name" value="Haloacid_Dehalogenase"/>
    <property type="match status" value="1"/>
</dbReference>
<evidence type="ECO:0000313" key="2">
    <source>
        <dbReference type="Proteomes" id="UP000298642"/>
    </source>
</evidence>
<dbReference type="NCBIfam" id="TIGR02254">
    <property type="entry name" value="YjjG_YfnB"/>
    <property type="match status" value="1"/>
</dbReference>
<proteinExistence type="predicted"/>
<dbReference type="Gene3D" id="1.10.150.240">
    <property type="entry name" value="Putative phosphatase, domain 2"/>
    <property type="match status" value="1"/>
</dbReference>
<dbReference type="Proteomes" id="UP000298642">
    <property type="component" value="Chromosome"/>
</dbReference>
<organism evidence="1 2">
    <name type="scientific">Dysosmobacter welbionis</name>
    <dbReference type="NCBI Taxonomy" id="2093857"/>
    <lineage>
        <taxon>Bacteria</taxon>
        <taxon>Bacillati</taxon>
        <taxon>Bacillota</taxon>
        <taxon>Clostridia</taxon>
        <taxon>Eubacteriales</taxon>
        <taxon>Oscillospiraceae</taxon>
        <taxon>Dysosmobacter</taxon>
    </lineage>
</organism>
<dbReference type="InterPro" id="IPR036412">
    <property type="entry name" value="HAD-like_sf"/>
</dbReference>
<dbReference type="Pfam" id="PF00702">
    <property type="entry name" value="Hydrolase"/>
    <property type="match status" value="1"/>
</dbReference>
<keyword evidence="2" id="KW-1185">Reference proteome</keyword>
<sequence length="227" mass="26078">MRFIFLDLDDTILDFHRAERQALSQTLRHFHVDPTDAVLDRYHVLNRRQWELLEEGKLTRPQVLVRRFQLLFDELGVRAAPQEVCQLYEEQLAQGHFFVPGAQELLEALHTRYELYLATNGTPEVQNSRIESAGIARYFQNIFISEQMGAYKPSPAFFHACFAAIPDFDAAEAMMVGDSLTSDIRGARNVGLRSCWYNPQYLPPRPDIPADYTIGALPELPPLLERL</sequence>
<protein>
    <submittedName>
        <fullName evidence="1">YjjG family noncanonical pyrimidine nucleotidase</fullName>
    </submittedName>
</protein>
<dbReference type="InterPro" id="IPR052550">
    <property type="entry name" value="Pyrimidine_5'-ntase_YjjG"/>
</dbReference>
<reference evidence="2" key="1">
    <citation type="submission" date="2018-12" db="EMBL/GenBank/DDBJ databases">
        <title>Dusodibacter welbiota gen. nov., sp. nov., isolated from human faeces and emended description of the Oscillibacter genus.</title>
        <authorList>
            <person name="Le Roy T."/>
            <person name="Van der Smissen P."/>
            <person name="Delzenne N."/>
            <person name="Muccioli G."/>
            <person name="Collet J.F."/>
            <person name="Cani P.D."/>
        </authorList>
    </citation>
    <scope>NUCLEOTIDE SEQUENCE [LARGE SCALE GENOMIC DNA]</scope>
    <source>
        <strain evidence="2">J115</strain>
    </source>
</reference>
<evidence type="ECO:0000313" key="1">
    <source>
        <dbReference type="EMBL" id="QCI60321.1"/>
    </source>
</evidence>
<dbReference type="KEGG" id="obj:EIO64_14780"/>
<gene>
    <name evidence="1" type="ORF">EIO64_14780</name>
</gene>
<dbReference type="RefSeq" id="WP_051319996.1">
    <property type="nucleotide sequence ID" value="NZ_CP034413.3"/>
</dbReference>
<dbReference type="CDD" id="cd04305">
    <property type="entry name" value="HAD_Neu5Ac-Pase_like"/>
    <property type="match status" value="1"/>
</dbReference>
<dbReference type="SFLD" id="SFLDG01129">
    <property type="entry name" value="C1.5:_HAD__Beta-PGM__Phosphata"/>
    <property type="match status" value="1"/>
</dbReference>
<dbReference type="InterPro" id="IPR006439">
    <property type="entry name" value="HAD-SF_hydro_IA"/>
</dbReference>
<dbReference type="AlphaFoldDB" id="A0A4D7ARG4"/>
<dbReference type="SUPFAM" id="SSF56784">
    <property type="entry name" value="HAD-like"/>
    <property type="match status" value="1"/>
</dbReference>
<dbReference type="PANTHER" id="PTHR47478:SF1">
    <property type="entry name" value="PYRIMIDINE 5'-NUCLEOTIDASE YJJG"/>
    <property type="match status" value="1"/>
</dbReference>
<dbReference type="InterPro" id="IPR011951">
    <property type="entry name" value="HAD-SF_hydro_IA_YjjG/PynA"/>
</dbReference>
<dbReference type="InterPro" id="IPR023214">
    <property type="entry name" value="HAD_sf"/>
</dbReference>
<accession>A0A4D7ARG4</accession>
<dbReference type="Gene3D" id="3.40.50.1000">
    <property type="entry name" value="HAD superfamily/HAD-like"/>
    <property type="match status" value="1"/>
</dbReference>